<proteinExistence type="predicted"/>
<organism evidence="3 4">
    <name type="scientific">Azospirillum endophyticum</name>
    <dbReference type="NCBI Taxonomy" id="2800326"/>
    <lineage>
        <taxon>Bacteria</taxon>
        <taxon>Pseudomonadati</taxon>
        <taxon>Pseudomonadota</taxon>
        <taxon>Alphaproteobacteria</taxon>
        <taxon>Rhodospirillales</taxon>
        <taxon>Azospirillaceae</taxon>
        <taxon>Azospirillum</taxon>
    </lineage>
</organism>
<name>A0ABS1F926_9PROT</name>
<protein>
    <recommendedName>
        <fullName evidence="5">Protein activator of alkane oxidation PraB</fullName>
    </recommendedName>
</protein>
<feature type="compositionally biased region" description="Low complexity" evidence="1">
    <location>
        <begin position="49"/>
        <end position="66"/>
    </location>
</feature>
<reference evidence="4" key="1">
    <citation type="submission" date="2021-01" db="EMBL/GenBank/DDBJ databases">
        <title>Genome public.</title>
        <authorList>
            <person name="Liu C."/>
            <person name="Sun Q."/>
        </authorList>
    </citation>
    <scope>NUCLEOTIDE SEQUENCE [LARGE SCALE GENOMIC DNA]</scope>
    <source>
        <strain evidence="4">YIM B02556</strain>
    </source>
</reference>
<sequence>MSVKFAGAMGFAASLLFAMPALAGSTGVVVQNLSGQTVTVSGTSIGLPSSINNGSSGTGTSSFSSGQPDSGVLTVSGGGKSCSFSWSRPGQQVKNGPLCGTLTSFSTKLGVGSWSCNNVVVSQQPSPTCSGNVKFTIQ</sequence>
<accession>A0ABS1F926</accession>
<gene>
    <name evidence="3" type="ORF">JHL17_20275</name>
</gene>
<evidence type="ECO:0000256" key="1">
    <source>
        <dbReference type="SAM" id="MobiDB-lite"/>
    </source>
</evidence>
<evidence type="ECO:0000313" key="4">
    <source>
        <dbReference type="Proteomes" id="UP000652760"/>
    </source>
</evidence>
<evidence type="ECO:0008006" key="5">
    <source>
        <dbReference type="Google" id="ProtNLM"/>
    </source>
</evidence>
<keyword evidence="2" id="KW-0732">Signal</keyword>
<comment type="caution">
    <text evidence="3">The sequence shown here is derived from an EMBL/GenBank/DDBJ whole genome shotgun (WGS) entry which is preliminary data.</text>
</comment>
<keyword evidence="4" id="KW-1185">Reference proteome</keyword>
<evidence type="ECO:0000256" key="2">
    <source>
        <dbReference type="SAM" id="SignalP"/>
    </source>
</evidence>
<dbReference type="EMBL" id="JAENHM010000058">
    <property type="protein sequence ID" value="MBK1839747.1"/>
    <property type="molecule type" value="Genomic_DNA"/>
</dbReference>
<evidence type="ECO:0000313" key="3">
    <source>
        <dbReference type="EMBL" id="MBK1839747.1"/>
    </source>
</evidence>
<dbReference type="Proteomes" id="UP000652760">
    <property type="component" value="Unassembled WGS sequence"/>
</dbReference>
<feature type="signal peptide" evidence="2">
    <location>
        <begin position="1"/>
        <end position="23"/>
    </location>
</feature>
<feature type="region of interest" description="Disordered" evidence="1">
    <location>
        <begin position="43"/>
        <end position="77"/>
    </location>
</feature>
<dbReference type="RefSeq" id="WP_200195799.1">
    <property type="nucleotide sequence ID" value="NZ_JAENHM010000058.1"/>
</dbReference>
<feature type="chain" id="PRO_5045127466" description="Protein activator of alkane oxidation PraB" evidence="2">
    <location>
        <begin position="24"/>
        <end position="138"/>
    </location>
</feature>